<protein>
    <recommendedName>
        <fullName evidence="2">histidine kinase</fullName>
        <ecNumber evidence="2">2.7.13.3</ecNumber>
    </recommendedName>
</protein>
<evidence type="ECO:0000256" key="2">
    <source>
        <dbReference type="ARBA" id="ARBA00012438"/>
    </source>
</evidence>
<sequence>MKFKLLLPAIAAVIAIGILGFLLKMTQSVDSNLHRARLENIRAVDNLDIELNRMFTQTRASSLAGSAADRTKITQRLGKDLDALDKGPTALRGLNKDLDKKLDQFLDTIEAKFELGFDFEARNTLLNQGLVNNMDAVPFNSDAVLAAAPAAKQEMLKPLIMQLKTELLTLSVTPAPNNAGTIRDLISQMKAGTEAPSEAFTAAMESLNGNCEEIIQDKTEMLDKLSSFLGRPTGAQLQAVEQAYTAWYQGEVANANQYRVILVGYAALLLLILAWLGIRLRRSYGELDKANGKLVDANEHLEDQVEARTKDLSSALSDLRNSQAQLIQSEKMASLGQMVAGVAHEINTPLGYARSNASIVRTTLADIRDLCSAQDRALTLMTSADASDEEVANALSDADERRQLVNPTEVMGDLDNLLEDTDHGLVQIADLVSSLKDFSRVDRSRNDQFRVNDGIDTALKICQNQLKNRVEVIRQFGDLPEIECSPSKLNQVFLNLFTNAAQAISDTGKIFVHTSAEQNGVSIRIIDNGCGMTDEVRQRIFEPFYTTKPVGKGTGLGLSIVFRIIEEHGGTIDVHSVVGKGSEFTIRLPLKQQRPADNETAPSLAAA</sequence>
<comment type="catalytic activity">
    <reaction evidence="1">
        <text>ATP + protein L-histidine = ADP + protein N-phospho-L-histidine.</text>
        <dbReference type="EC" id="2.7.13.3"/>
    </reaction>
</comment>
<accession>A0A2T5MCJ5</accession>
<comment type="caution">
    <text evidence="6">The sequence shown here is derived from an EMBL/GenBank/DDBJ whole genome shotgun (WGS) entry which is preliminary data.</text>
</comment>
<name>A0A2T5MCJ5_9GAMM</name>
<dbReference type="SMART" id="SM00387">
    <property type="entry name" value="HATPase_c"/>
    <property type="match status" value="1"/>
</dbReference>
<gene>
    <name evidence="6" type="ORF">CJD38_15140</name>
</gene>
<keyword evidence="7" id="KW-1185">Reference proteome</keyword>
<evidence type="ECO:0000259" key="5">
    <source>
        <dbReference type="PROSITE" id="PS50109"/>
    </source>
</evidence>
<dbReference type="PANTHER" id="PTHR43065">
    <property type="entry name" value="SENSOR HISTIDINE KINASE"/>
    <property type="match status" value="1"/>
</dbReference>
<dbReference type="InterPro" id="IPR045812">
    <property type="entry name" value="DAHL"/>
</dbReference>
<dbReference type="Pfam" id="PF02518">
    <property type="entry name" value="HATPase_c"/>
    <property type="match status" value="1"/>
</dbReference>
<dbReference type="InterPro" id="IPR004358">
    <property type="entry name" value="Sig_transdc_His_kin-like_C"/>
</dbReference>
<feature type="domain" description="Histidine kinase" evidence="5">
    <location>
        <begin position="341"/>
        <end position="592"/>
    </location>
</feature>
<dbReference type="InterPro" id="IPR005467">
    <property type="entry name" value="His_kinase_dom"/>
</dbReference>
<dbReference type="RefSeq" id="WP_107941223.1">
    <property type="nucleotide sequence ID" value="NZ_QANS01000006.1"/>
</dbReference>
<keyword evidence="4" id="KW-1133">Transmembrane helix</keyword>
<organism evidence="6 7">
    <name type="scientific">Stenotrophobium rhamnosiphilum</name>
    <dbReference type="NCBI Taxonomy" id="2029166"/>
    <lineage>
        <taxon>Bacteria</taxon>
        <taxon>Pseudomonadati</taxon>
        <taxon>Pseudomonadota</taxon>
        <taxon>Gammaproteobacteria</taxon>
        <taxon>Nevskiales</taxon>
        <taxon>Nevskiaceae</taxon>
        <taxon>Stenotrophobium</taxon>
    </lineage>
</organism>
<dbReference type="AlphaFoldDB" id="A0A2T5MCJ5"/>
<dbReference type="PANTHER" id="PTHR43065:SF50">
    <property type="entry name" value="HISTIDINE KINASE"/>
    <property type="match status" value="1"/>
</dbReference>
<evidence type="ECO:0000256" key="4">
    <source>
        <dbReference type="SAM" id="Phobius"/>
    </source>
</evidence>
<feature type="transmembrane region" description="Helical" evidence="4">
    <location>
        <begin position="258"/>
        <end position="278"/>
    </location>
</feature>
<keyword evidence="4" id="KW-0472">Membrane</keyword>
<evidence type="ECO:0000313" key="6">
    <source>
        <dbReference type="EMBL" id="PTU30281.1"/>
    </source>
</evidence>
<dbReference type="CDD" id="cd00082">
    <property type="entry name" value="HisKA"/>
    <property type="match status" value="1"/>
</dbReference>
<dbReference type="EC" id="2.7.13.3" evidence="2"/>
<dbReference type="PRINTS" id="PR00344">
    <property type="entry name" value="BCTRLSENSOR"/>
</dbReference>
<keyword evidence="3" id="KW-0597">Phosphoprotein</keyword>
<evidence type="ECO:0000256" key="1">
    <source>
        <dbReference type="ARBA" id="ARBA00000085"/>
    </source>
</evidence>
<dbReference type="EMBL" id="QANS01000006">
    <property type="protein sequence ID" value="PTU30281.1"/>
    <property type="molecule type" value="Genomic_DNA"/>
</dbReference>
<evidence type="ECO:0000313" key="7">
    <source>
        <dbReference type="Proteomes" id="UP000244248"/>
    </source>
</evidence>
<dbReference type="Proteomes" id="UP000244248">
    <property type="component" value="Unassembled WGS sequence"/>
</dbReference>
<keyword evidence="4" id="KW-0812">Transmembrane</keyword>
<dbReference type="InterPro" id="IPR003661">
    <property type="entry name" value="HisK_dim/P_dom"/>
</dbReference>
<reference evidence="6 7" key="1">
    <citation type="submission" date="2018-04" db="EMBL/GenBank/DDBJ databases">
        <title>Novel species isolated from glacier.</title>
        <authorList>
            <person name="Liu Q."/>
            <person name="Xin Y.-H."/>
        </authorList>
    </citation>
    <scope>NUCLEOTIDE SEQUENCE [LARGE SCALE GENOMIC DNA]</scope>
    <source>
        <strain evidence="6 7">GT1R17</strain>
    </source>
</reference>
<dbReference type="InterPro" id="IPR036097">
    <property type="entry name" value="HisK_dim/P_sf"/>
</dbReference>
<dbReference type="InterPro" id="IPR036890">
    <property type="entry name" value="HATPase_C_sf"/>
</dbReference>
<dbReference type="Gene3D" id="1.10.287.130">
    <property type="match status" value="1"/>
</dbReference>
<dbReference type="Pfam" id="PF19443">
    <property type="entry name" value="DAHL"/>
    <property type="match status" value="1"/>
</dbReference>
<dbReference type="OrthoDB" id="1931120at2"/>
<dbReference type="PROSITE" id="PS50109">
    <property type="entry name" value="HIS_KIN"/>
    <property type="match status" value="1"/>
</dbReference>
<dbReference type="InterPro" id="IPR003594">
    <property type="entry name" value="HATPase_dom"/>
</dbReference>
<dbReference type="SUPFAM" id="SSF55874">
    <property type="entry name" value="ATPase domain of HSP90 chaperone/DNA topoisomerase II/histidine kinase"/>
    <property type="match status" value="1"/>
</dbReference>
<dbReference type="Gene3D" id="3.30.565.10">
    <property type="entry name" value="Histidine kinase-like ATPase, C-terminal domain"/>
    <property type="match status" value="1"/>
</dbReference>
<evidence type="ECO:0000256" key="3">
    <source>
        <dbReference type="ARBA" id="ARBA00022553"/>
    </source>
</evidence>
<proteinExistence type="predicted"/>
<dbReference type="GO" id="GO:0000155">
    <property type="term" value="F:phosphorelay sensor kinase activity"/>
    <property type="evidence" value="ECO:0007669"/>
    <property type="project" value="InterPro"/>
</dbReference>
<dbReference type="SUPFAM" id="SSF47384">
    <property type="entry name" value="Homodimeric domain of signal transducing histidine kinase"/>
    <property type="match status" value="1"/>
</dbReference>